<protein>
    <submittedName>
        <fullName evidence="2">F-box protein-like protein</fullName>
    </submittedName>
</protein>
<name>A0ABD1I914_SALDI</name>
<evidence type="ECO:0000313" key="2">
    <source>
        <dbReference type="EMBL" id="KAL1565210.1"/>
    </source>
</evidence>
<gene>
    <name evidence="2" type="ORF">AAHA92_07454</name>
</gene>
<dbReference type="AlphaFoldDB" id="A0ABD1I914"/>
<evidence type="ECO:0000259" key="1">
    <source>
        <dbReference type="SMART" id="SM00256"/>
    </source>
</evidence>
<dbReference type="Pfam" id="PF07734">
    <property type="entry name" value="FBA_1"/>
    <property type="match status" value="1"/>
</dbReference>
<dbReference type="CDD" id="cd22157">
    <property type="entry name" value="F-box_AtFBW1-like"/>
    <property type="match status" value="1"/>
</dbReference>
<evidence type="ECO:0000313" key="3">
    <source>
        <dbReference type="Proteomes" id="UP001567538"/>
    </source>
</evidence>
<sequence length="397" mass="45838">MKLKIKFGKTCSSSSETVASIYHLLTCILLRLPMKSLIRFKLVSKHWHSLITDPHFCRLRNPDPNPAIGLFLHFNFSISPMFQYLPFSLNQSTKPPFRTLNFTKDNSRVGILQSCNGLLLCCSFHSRPVHNRKYYIYNPTTTRFSTLPKLDCLSRNISGMSLGFDPAKSPHYKVVCVTGLGPDRYQIELYSSDRGPWRKCGQPFALATGAHINFTKGVYWNGAIHWLNTGNDGDSLYFDLVNETSGSFSTPPHPQWDGRSSVYFGESCDHLHYMEMPSRQAEFDVYEMKRDYTEWFVKYKVDLRGVVAYYPEMIQEKYDAEDVDAYVISIFSVVRGEKEEDSFLVLQIPGRVVRYDLACRTFRTIHIFRDAEDEVSNRCLRYWGTNGFQHIESLCCV</sequence>
<dbReference type="InterPro" id="IPR001810">
    <property type="entry name" value="F-box_dom"/>
</dbReference>
<comment type="caution">
    <text evidence="2">The sequence shown here is derived from an EMBL/GenBank/DDBJ whole genome shotgun (WGS) entry which is preliminary data.</text>
</comment>
<accession>A0ABD1I914</accession>
<dbReference type="Proteomes" id="UP001567538">
    <property type="component" value="Unassembled WGS sequence"/>
</dbReference>
<dbReference type="InterPro" id="IPR055290">
    <property type="entry name" value="At3g26010-like"/>
</dbReference>
<dbReference type="PANTHER" id="PTHR35546">
    <property type="entry name" value="F-BOX PROTEIN INTERACTION DOMAIN PROTEIN-RELATED"/>
    <property type="match status" value="1"/>
</dbReference>
<feature type="domain" description="F-box" evidence="1">
    <location>
        <begin position="22"/>
        <end position="60"/>
    </location>
</feature>
<dbReference type="SUPFAM" id="SSF81383">
    <property type="entry name" value="F-box domain"/>
    <property type="match status" value="1"/>
</dbReference>
<dbReference type="NCBIfam" id="TIGR01640">
    <property type="entry name" value="F_box_assoc_1"/>
    <property type="match status" value="1"/>
</dbReference>
<dbReference type="Pfam" id="PF00646">
    <property type="entry name" value="F-box"/>
    <property type="match status" value="1"/>
</dbReference>
<dbReference type="PANTHER" id="PTHR35546:SF134">
    <property type="entry name" value="F-BOX ASSOCIATED DOMAIN-CONTAINING PROTEIN"/>
    <property type="match status" value="1"/>
</dbReference>
<dbReference type="InterPro" id="IPR017451">
    <property type="entry name" value="F-box-assoc_interact_dom"/>
</dbReference>
<dbReference type="EMBL" id="JBEAFC010000003">
    <property type="protein sequence ID" value="KAL1565210.1"/>
    <property type="molecule type" value="Genomic_DNA"/>
</dbReference>
<reference evidence="2 3" key="1">
    <citation type="submission" date="2024-06" db="EMBL/GenBank/DDBJ databases">
        <title>A chromosome level genome sequence of Diviner's sage (Salvia divinorum).</title>
        <authorList>
            <person name="Ford S.A."/>
            <person name="Ro D.-K."/>
            <person name="Ness R.W."/>
            <person name="Phillips M.A."/>
        </authorList>
    </citation>
    <scope>NUCLEOTIDE SEQUENCE [LARGE SCALE GENOMIC DNA]</scope>
    <source>
        <strain evidence="2">SAF-2024a</strain>
        <tissue evidence="2">Leaf</tissue>
    </source>
</reference>
<proteinExistence type="predicted"/>
<dbReference type="InterPro" id="IPR006527">
    <property type="entry name" value="F-box-assoc_dom_typ1"/>
</dbReference>
<organism evidence="2 3">
    <name type="scientific">Salvia divinorum</name>
    <name type="common">Maria pastora</name>
    <name type="synonym">Diviner's sage</name>
    <dbReference type="NCBI Taxonomy" id="28513"/>
    <lineage>
        <taxon>Eukaryota</taxon>
        <taxon>Viridiplantae</taxon>
        <taxon>Streptophyta</taxon>
        <taxon>Embryophyta</taxon>
        <taxon>Tracheophyta</taxon>
        <taxon>Spermatophyta</taxon>
        <taxon>Magnoliopsida</taxon>
        <taxon>eudicotyledons</taxon>
        <taxon>Gunneridae</taxon>
        <taxon>Pentapetalae</taxon>
        <taxon>asterids</taxon>
        <taxon>lamiids</taxon>
        <taxon>Lamiales</taxon>
        <taxon>Lamiaceae</taxon>
        <taxon>Nepetoideae</taxon>
        <taxon>Mentheae</taxon>
        <taxon>Salviinae</taxon>
        <taxon>Salvia</taxon>
        <taxon>Salvia subgen. Calosphace</taxon>
    </lineage>
</organism>
<dbReference type="Gene3D" id="1.20.1280.50">
    <property type="match status" value="1"/>
</dbReference>
<dbReference type="SMART" id="SM00256">
    <property type="entry name" value="FBOX"/>
    <property type="match status" value="1"/>
</dbReference>
<dbReference type="InterPro" id="IPR036047">
    <property type="entry name" value="F-box-like_dom_sf"/>
</dbReference>
<keyword evidence="3" id="KW-1185">Reference proteome</keyword>